<evidence type="ECO:0000313" key="6">
    <source>
        <dbReference type="Proteomes" id="UP000784294"/>
    </source>
</evidence>
<sequence>MYDEGLFLNDLNMHDTSRDVILAGNQQSEELMELIEKVCNTPSNPIFFNIK</sequence>
<keyword evidence="6" id="KW-1185">Reference proteome</keyword>
<dbReference type="OrthoDB" id="6286211at2759"/>
<evidence type="ECO:0000256" key="2">
    <source>
        <dbReference type="ARBA" id="ARBA00022741"/>
    </source>
</evidence>
<comment type="caution">
    <text evidence="5">The sequence shown here is derived from an EMBL/GenBank/DDBJ whole genome shotgun (WGS) entry which is preliminary data.</text>
</comment>
<dbReference type="AlphaFoldDB" id="A0A448X4M7"/>
<reference evidence="5" key="1">
    <citation type="submission" date="2018-11" db="EMBL/GenBank/DDBJ databases">
        <authorList>
            <consortium name="Pathogen Informatics"/>
        </authorList>
    </citation>
    <scope>NUCLEOTIDE SEQUENCE</scope>
</reference>
<keyword evidence="2" id="KW-0547">Nucleotide-binding</keyword>
<evidence type="ECO:0000256" key="3">
    <source>
        <dbReference type="ARBA" id="ARBA00023293"/>
    </source>
</evidence>
<dbReference type="Proteomes" id="UP000784294">
    <property type="component" value="Unassembled WGS sequence"/>
</dbReference>
<gene>
    <name evidence="5" type="ORF">PXEA_LOCUS21385</name>
</gene>
<dbReference type="InterPro" id="IPR011645">
    <property type="entry name" value="HNOB_dom_associated"/>
</dbReference>
<dbReference type="GO" id="GO:0004383">
    <property type="term" value="F:guanylate cyclase activity"/>
    <property type="evidence" value="ECO:0007669"/>
    <property type="project" value="UniProtKB-EC"/>
</dbReference>
<keyword evidence="3" id="KW-0141">cGMP biosynthesis</keyword>
<evidence type="ECO:0000313" key="5">
    <source>
        <dbReference type="EMBL" id="VEL27945.1"/>
    </source>
</evidence>
<dbReference type="EC" id="4.6.1.2" evidence="1"/>
<evidence type="ECO:0000259" key="4">
    <source>
        <dbReference type="Pfam" id="PF07701"/>
    </source>
</evidence>
<name>A0A448X4M7_9PLAT</name>
<dbReference type="Pfam" id="PF07701">
    <property type="entry name" value="HNOBA"/>
    <property type="match status" value="1"/>
</dbReference>
<evidence type="ECO:0000256" key="1">
    <source>
        <dbReference type="ARBA" id="ARBA00012202"/>
    </source>
</evidence>
<organism evidence="5 6">
    <name type="scientific">Protopolystoma xenopodis</name>
    <dbReference type="NCBI Taxonomy" id="117903"/>
    <lineage>
        <taxon>Eukaryota</taxon>
        <taxon>Metazoa</taxon>
        <taxon>Spiralia</taxon>
        <taxon>Lophotrochozoa</taxon>
        <taxon>Platyhelminthes</taxon>
        <taxon>Monogenea</taxon>
        <taxon>Polyopisthocotylea</taxon>
        <taxon>Polystomatidea</taxon>
        <taxon>Polystomatidae</taxon>
        <taxon>Protopolystoma</taxon>
    </lineage>
</organism>
<dbReference type="GO" id="GO:0000166">
    <property type="term" value="F:nucleotide binding"/>
    <property type="evidence" value="ECO:0007669"/>
    <property type="project" value="UniProtKB-KW"/>
</dbReference>
<accession>A0A448X4M7</accession>
<proteinExistence type="predicted"/>
<feature type="domain" description="Haem NO binding associated" evidence="4">
    <location>
        <begin position="1"/>
        <end position="32"/>
    </location>
</feature>
<dbReference type="EMBL" id="CAAALY010091171">
    <property type="protein sequence ID" value="VEL27945.1"/>
    <property type="molecule type" value="Genomic_DNA"/>
</dbReference>
<protein>
    <recommendedName>
        <fullName evidence="1">guanylate cyclase</fullName>
        <ecNumber evidence="1">4.6.1.2</ecNumber>
    </recommendedName>
</protein>